<comment type="similarity">
    <text evidence="1 4">Belongs to the alpha-carbonic anhydrase family.</text>
</comment>
<dbReference type="GO" id="GO:0004089">
    <property type="term" value="F:carbonate dehydratase activity"/>
    <property type="evidence" value="ECO:0007669"/>
    <property type="project" value="UniProtKB-UniRule"/>
</dbReference>
<dbReference type="GO" id="GO:0005886">
    <property type="term" value="C:plasma membrane"/>
    <property type="evidence" value="ECO:0007669"/>
    <property type="project" value="TreeGrafter"/>
</dbReference>
<dbReference type="Ensembl" id="ENSGEVT00005002698.1">
    <property type="protein sequence ID" value="ENSGEVP00005002573.1"/>
    <property type="gene ID" value="ENSGEVG00005001929.1"/>
</dbReference>
<evidence type="ECO:0000256" key="1">
    <source>
        <dbReference type="ARBA" id="ARBA00010718"/>
    </source>
</evidence>
<dbReference type="PANTHER" id="PTHR18952">
    <property type="entry name" value="CARBONIC ANHYDRASE"/>
    <property type="match status" value="1"/>
</dbReference>
<sequence>MWLFIGHFPALTPSPTSLSLSPADTWCYEDPKCGPETWAALGHCSGTRQSPINIVTPAAVHNPHLGAVSLAGYGDARKLTFMENTGKTVYVHLADGLHLSAQGLPAIYTAKSFHLHWGQGAARPGSEHYINHKRFSMELHIVHTKNNLSMDDALKDPEGIAVLAFFLQVRQCGAMWAELGPHFPSALPGKKTNLDGSFSLRGLLGSVDLARYYRYQGSLTTPNCDKVVVWTVFPDPILVPPGVVSVEVEGKERNNYRPLQSFGDRQVEASAALRVTTSSSSTSRPAALILLLISIAAITWHL</sequence>
<evidence type="ECO:0000256" key="4">
    <source>
        <dbReference type="RuleBase" id="RU367011"/>
    </source>
</evidence>
<dbReference type="InterPro" id="IPR036398">
    <property type="entry name" value="CA_dom_sf"/>
</dbReference>
<dbReference type="Proteomes" id="UP000694390">
    <property type="component" value="Unassembled WGS sequence"/>
</dbReference>
<comment type="cofactor">
    <cofactor evidence="4">
        <name>Zn(2+)</name>
        <dbReference type="ChEBI" id="CHEBI:29105"/>
    </cofactor>
</comment>
<dbReference type="InterPro" id="IPR018338">
    <property type="entry name" value="Carbonic_anhydrase_a-class_CS"/>
</dbReference>
<dbReference type="PANTHER" id="PTHR18952:SF200">
    <property type="entry name" value="CARBONIC ANHYDRASE"/>
    <property type="match status" value="1"/>
</dbReference>
<comment type="function">
    <text evidence="4">Reversible hydration of carbon dioxide.</text>
</comment>
<reference evidence="6" key="1">
    <citation type="submission" date="2025-08" db="UniProtKB">
        <authorList>
            <consortium name="Ensembl"/>
        </authorList>
    </citation>
    <scope>IDENTIFICATION</scope>
</reference>
<keyword evidence="4" id="KW-0456">Lyase</keyword>
<gene>
    <name evidence="6" type="primary">LOC115651452</name>
</gene>
<evidence type="ECO:0000313" key="6">
    <source>
        <dbReference type="Ensembl" id="ENSGEVP00005002573.1"/>
    </source>
</evidence>
<dbReference type="GO" id="GO:0008270">
    <property type="term" value="F:zinc ion binding"/>
    <property type="evidence" value="ECO:0007669"/>
    <property type="project" value="UniProtKB-UniRule"/>
</dbReference>
<proteinExistence type="inferred from homology"/>
<comment type="catalytic activity">
    <reaction evidence="4">
        <text>hydrogencarbonate + H(+) = CO2 + H2O</text>
        <dbReference type="Rhea" id="RHEA:10748"/>
        <dbReference type="ChEBI" id="CHEBI:15377"/>
        <dbReference type="ChEBI" id="CHEBI:15378"/>
        <dbReference type="ChEBI" id="CHEBI:16526"/>
        <dbReference type="ChEBI" id="CHEBI:17544"/>
        <dbReference type="EC" id="4.2.1.1"/>
    </reaction>
</comment>
<dbReference type="GeneTree" id="ENSGT00940000164039"/>
<evidence type="ECO:0000259" key="5">
    <source>
        <dbReference type="PROSITE" id="PS51144"/>
    </source>
</evidence>
<dbReference type="SUPFAM" id="SSF51069">
    <property type="entry name" value="Carbonic anhydrase"/>
    <property type="match status" value="1"/>
</dbReference>
<evidence type="ECO:0000256" key="3">
    <source>
        <dbReference type="ARBA" id="ARBA00022833"/>
    </source>
</evidence>
<dbReference type="InterPro" id="IPR001148">
    <property type="entry name" value="CA_dom"/>
</dbReference>
<feature type="domain" description="Alpha-carbonic anhydrase" evidence="5">
    <location>
        <begin position="24"/>
        <end position="271"/>
    </location>
</feature>
<keyword evidence="2 4" id="KW-0479">Metal-binding</keyword>
<dbReference type="PROSITE" id="PS51144">
    <property type="entry name" value="ALPHA_CA_2"/>
    <property type="match status" value="1"/>
</dbReference>
<dbReference type="SMART" id="SM01057">
    <property type="entry name" value="Carb_anhydrase"/>
    <property type="match status" value="1"/>
</dbReference>
<dbReference type="Pfam" id="PF00194">
    <property type="entry name" value="Carb_anhydrase"/>
    <property type="match status" value="1"/>
</dbReference>
<evidence type="ECO:0000313" key="7">
    <source>
        <dbReference type="Proteomes" id="UP000694390"/>
    </source>
</evidence>
<name>A0A8C4VQ59_9SAUR</name>
<accession>A0A8C4VQ59</accession>
<dbReference type="EC" id="4.2.1.1" evidence="4"/>
<protein>
    <recommendedName>
        <fullName evidence="4">Carbonic anhydrase</fullName>
        <ecNumber evidence="4">4.2.1.1</ecNumber>
    </recommendedName>
</protein>
<dbReference type="Gene3D" id="3.10.200.10">
    <property type="entry name" value="Alpha carbonic anhydrase"/>
    <property type="match status" value="1"/>
</dbReference>
<organism evidence="6 7">
    <name type="scientific">Gopherus evgoodei</name>
    <name type="common">Goodes thornscrub tortoise</name>
    <dbReference type="NCBI Taxonomy" id="1825980"/>
    <lineage>
        <taxon>Eukaryota</taxon>
        <taxon>Metazoa</taxon>
        <taxon>Chordata</taxon>
        <taxon>Craniata</taxon>
        <taxon>Vertebrata</taxon>
        <taxon>Euteleostomi</taxon>
        <taxon>Archelosauria</taxon>
        <taxon>Testudinata</taxon>
        <taxon>Testudines</taxon>
        <taxon>Cryptodira</taxon>
        <taxon>Durocryptodira</taxon>
        <taxon>Testudinoidea</taxon>
        <taxon>Testudinidae</taxon>
        <taxon>Gopherus</taxon>
    </lineage>
</organism>
<dbReference type="OrthoDB" id="429145at2759"/>
<keyword evidence="3 4" id="KW-0862">Zinc</keyword>
<keyword evidence="7" id="KW-1185">Reference proteome</keyword>
<dbReference type="InterPro" id="IPR023561">
    <property type="entry name" value="Carbonic_anhydrase_a-class"/>
</dbReference>
<dbReference type="AlphaFoldDB" id="A0A8C4VQ59"/>
<evidence type="ECO:0000256" key="2">
    <source>
        <dbReference type="ARBA" id="ARBA00022723"/>
    </source>
</evidence>
<reference evidence="6" key="2">
    <citation type="submission" date="2025-09" db="UniProtKB">
        <authorList>
            <consortium name="Ensembl"/>
        </authorList>
    </citation>
    <scope>IDENTIFICATION</scope>
</reference>
<dbReference type="PROSITE" id="PS00162">
    <property type="entry name" value="ALPHA_CA_1"/>
    <property type="match status" value="1"/>
</dbReference>